<evidence type="ECO:0000313" key="2">
    <source>
        <dbReference type="Proteomes" id="UP000267096"/>
    </source>
</evidence>
<reference evidence="3" key="1">
    <citation type="submission" date="2017-02" db="UniProtKB">
        <authorList>
            <consortium name="WormBaseParasite"/>
        </authorList>
    </citation>
    <scope>IDENTIFICATION</scope>
</reference>
<evidence type="ECO:0000313" key="1">
    <source>
        <dbReference type="EMBL" id="VDK31386.1"/>
    </source>
</evidence>
<organism evidence="3">
    <name type="scientific">Anisakis simplex</name>
    <name type="common">Herring worm</name>
    <dbReference type="NCBI Taxonomy" id="6269"/>
    <lineage>
        <taxon>Eukaryota</taxon>
        <taxon>Metazoa</taxon>
        <taxon>Ecdysozoa</taxon>
        <taxon>Nematoda</taxon>
        <taxon>Chromadorea</taxon>
        <taxon>Rhabditida</taxon>
        <taxon>Spirurina</taxon>
        <taxon>Ascaridomorpha</taxon>
        <taxon>Ascaridoidea</taxon>
        <taxon>Anisakidae</taxon>
        <taxon>Anisakis</taxon>
        <taxon>Anisakis simplex complex</taxon>
    </lineage>
</organism>
<gene>
    <name evidence="1" type="ORF">ASIM_LOCUS8349</name>
</gene>
<reference evidence="1 2" key="2">
    <citation type="submission" date="2018-11" db="EMBL/GenBank/DDBJ databases">
        <authorList>
            <consortium name="Pathogen Informatics"/>
        </authorList>
    </citation>
    <scope>NUCLEOTIDE SEQUENCE [LARGE SCALE GENOMIC DNA]</scope>
</reference>
<dbReference type="OrthoDB" id="5876177at2759"/>
<dbReference type="EMBL" id="UYRR01022365">
    <property type="protein sequence ID" value="VDK31386.1"/>
    <property type="molecule type" value="Genomic_DNA"/>
</dbReference>
<evidence type="ECO:0000313" key="3">
    <source>
        <dbReference type="WBParaSite" id="ASIM_0000859301-mRNA-1"/>
    </source>
</evidence>
<protein>
    <submittedName>
        <fullName evidence="3">CBS domain-containing protein</fullName>
    </submittedName>
</protein>
<accession>A0A0M3JLR2</accession>
<dbReference type="Proteomes" id="UP000267096">
    <property type="component" value="Unassembled WGS sequence"/>
</dbReference>
<sequence length="108" mass="12212">MHPSQTVNSVSLAQFCKSDLSPPPSKRSRWMGNTKQLTSSVSTIDDRLAFMRICEELDRRNVKYKPLITEPTVGGLLLQITELVGLRCVHFISVFVSIYNLNSLLPYL</sequence>
<dbReference type="WBParaSite" id="ASIM_0000859301-mRNA-1">
    <property type="protein sequence ID" value="ASIM_0000859301-mRNA-1"/>
    <property type="gene ID" value="ASIM_0000859301"/>
</dbReference>
<keyword evidence="2" id="KW-1185">Reference proteome</keyword>
<name>A0A0M3JLR2_ANISI</name>
<proteinExistence type="predicted"/>
<dbReference type="AlphaFoldDB" id="A0A0M3JLR2"/>